<name>A0A1H6RUF5_9FLAO</name>
<keyword evidence="2" id="KW-1185">Reference proteome</keyword>
<dbReference type="GO" id="GO:0016788">
    <property type="term" value="F:hydrolase activity, acting on ester bonds"/>
    <property type="evidence" value="ECO:0007669"/>
    <property type="project" value="UniProtKB-ARBA"/>
</dbReference>
<proteinExistence type="predicted"/>
<organism evidence="1 2">
    <name type="scientific">Flavobacterium terrigena</name>
    <dbReference type="NCBI Taxonomy" id="402734"/>
    <lineage>
        <taxon>Bacteria</taxon>
        <taxon>Pseudomonadati</taxon>
        <taxon>Bacteroidota</taxon>
        <taxon>Flavobacteriia</taxon>
        <taxon>Flavobacteriales</taxon>
        <taxon>Flavobacteriaceae</taxon>
        <taxon>Flavobacterium</taxon>
    </lineage>
</organism>
<reference evidence="2" key="1">
    <citation type="submission" date="2016-10" db="EMBL/GenBank/DDBJ databases">
        <authorList>
            <person name="Varghese N."/>
            <person name="Submissions S."/>
        </authorList>
    </citation>
    <scope>NUCLEOTIDE SEQUENCE [LARGE SCALE GENOMIC DNA]</scope>
    <source>
        <strain evidence="2">DSM 17934</strain>
    </source>
</reference>
<gene>
    <name evidence="1" type="ORF">SAMN05660918_1062</name>
</gene>
<dbReference type="InterPro" id="IPR036514">
    <property type="entry name" value="SGNH_hydro_sf"/>
</dbReference>
<dbReference type="SUPFAM" id="SSF52266">
    <property type="entry name" value="SGNH hydrolase"/>
    <property type="match status" value="1"/>
</dbReference>
<evidence type="ECO:0008006" key="3">
    <source>
        <dbReference type="Google" id="ProtNLM"/>
    </source>
</evidence>
<evidence type="ECO:0000313" key="1">
    <source>
        <dbReference type="EMBL" id="SEI59369.1"/>
    </source>
</evidence>
<dbReference type="EMBL" id="FNYA01000002">
    <property type="protein sequence ID" value="SEI59369.1"/>
    <property type="molecule type" value="Genomic_DNA"/>
</dbReference>
<dbReference type="STRING" id="402734.SAMN05660918_1062"/>
<protein>
    <recommendedName>
        <fullName evidence="3">DUF1574 domain-containing protein</fullName>
    </recommendedName>
</protein>
<sequence length="300" mass="35166">MKKFLIHLSKIIFPILFFFLVLEIAIRKIPNDYQLKKEYLDKNATKINTLILGSSHTFYGLNPEYFSTKTFNAAYVSQSLDLDYEILNAYQSKFKNLKTVIIPISYFSLFETLETDVEKWRIKNYVMYYGFKNKYQFTDNFESLNNHITQNVKKAVKYYVLDKSFITASNLGWGTNFNSENKKTFEGAFTAKKHTAKNFNLYSENLKNLEKIIALSKKNNINIVFITTPTHKSYYQDLNKIQLEKTTKTISNLVKNNSNCKYFNLLKSDKFTSEDFYDADHLNEIGAKRLSLLLDKLITH</sequence>
<dbReference type="OrthoDB" id="9761723at2"/>
<dbReference type="Gene3D" id="3.40.50.1110">
    <property type="entry name" value="SGNH hydrolase"/>
    <property type="match status" value="1"/>
</dbReference>
<dbReference type="Proteomes" id="UP000199702">
    <property type="component" value="Unassembled WGS sequence"/>
</dbReference>
<evidence type="ECO:0000313" key="2">
    <source>
        <dbReference type="Proteomes" id="UP000199702"/>
    </source>
</evidence>
<dbReference type="RefSeq" id="WP_091309208.1">
    <property type="nucleotide sequence ID" value="NZ_CBCSJU010000005.1"/>
</dbReference>
<dbReference type="AlphaFoldDB" id="A0A1H6RUF5"/>
<accession>A0A1H6RUF5</accession>